<sequence length="70" mass="7733">MNQLDSDFAHKDLSMMLVANVTTTPDGAKTLVANDARCKVREVILQKLTMLFLESEPEPDGIDLATDEPK</sequence>
<evidence type="ECO:0000313" key="1">
    <source>
        <dbReference type="EMBL" id="OQR84052.1"/>
    </source>
</evidence>
<dbReference type="AlphaFoldDB" id="A0A1V9YED3"/>
<dbReference type="OrthoDB" id="338814at2759"/>
<evidence type="ECO:0000313" key="2">
    <source>
        <dbReference type="Proteomes" id="UP000243579"/>
    </source>
</evidence>
<reference evidence="1 2" key="1">
    <citation type="journal article" date="2014" name="Genome Biol. Evol.">
        <title>The secreted proteins of Achlya hypogyna and Thraustotheca clavata identify the ancestral oomycete secretome and reveal gene acquisitions by horizontal gene transfer.</title>
        <authorList>
            <person name="Misner I."/>
            <person name="Blouin N."/>
            <person name="Leonard G."/>
            <person name="Richards T.A."/>
            <person name="Lane C.E."/>
        </authorList>
    </citation>
    <scope>NUCLEOTIDE SEQUENCE [LARGE SCALE GENOMIC DNA]</scope>
    <source>
        <strain evidence="1 2">ATCC 48635</strain>
    </source>
</reference>
<keyword evidence="2" id="KW-1185">Reference proteome</keyword>
<gene>
    <name evidence="1" type="ORF">ACHHYP_13966</name>
</gene>
<dbReference type="STRING" id="1202772.A0A1V9YED3"/>
<comment type="caution">
    <text evidence="1">The sequence shown here is derived from an EMBL/GenBank/DDBJ whole genome shotgun (WGS) entry which is preliminary data.</text>
</comment>
<protein>
    <submittedName>
        <fullName evidence="1">Uncharacterized protein</fullName>
    </submittedName>
</protein>
<name>A0A1V9YED3_ACHHY</name>
<accession>A0A1V9YED3</accession>
<proteinExistence type="predicted"/>
<dbReference type="EMBL" id="JNBR01001951">
    <property type="protein sequence ID" value="OQR84052.1"/>
    <property type="molecule type" value="Genomic_DNA"/>
</dbReference>
<dbReference type="Proteomes" id="UP000243579">
    <property type="component" value="Unassembled WGS sequence"/>
</dbReference>
<organism evidence="1 2">
    <name type="scientific">Achlya hypogyna</name>
    <name type="common">Oomycete</name>
    <name type="synonym">Protoachlya hypogyna</name>
    <dbReference type="NCBI Taxonomy" id="1202772"/>
    <lineage>
        <taxon>Eukaryota</taxon>
        <taxon>Sar</taxon>
        <taxon>Stramenopiles</taxon>
        <taxon>Oomycota</taxon>
        <taxon>Saprolegniomycetes</taxon>
        <taxon>Saprolegniales</taxon>
        <taxon>Achlyaceae</taxon>
        <taxon>Achlya</taxon>
    </lineage>
</organism>